<organism evidence="25 26">
    <name type="scientific">Bugula neritina</name>
    <name type="common">Brown bryozoan</name>
    <name type="synonym">Sertularia neritina</name>
    <dbReference type="NCBI Taxonomy" id="10212"/>
    <lineage>
        <taxon>Eukaryota</taxon>
        <taxon>Metazoa</taxon>
        <taxon>Spiralia</taxon>
        <taxon>Lophotrochozoa</taxon>
        <taxon>Bryozoa</taxon>
        <taxon>Gymnolaemata</taxon>
        <taxon>Cheilostomatida</taxon>
        <taxon>Flustrina</taxon>
        <taxon>Buguloidea</taxon>
        <taxon>Bugulidae</taxon>
        <taxon>Bugula</taxon>
    </lineage>
</organism>
<dbReference type="AlphaFoldDB" id="A0A7J7JVZ5"/>
<keyword evidence="17" id="KW-0051">Antiviral defense</keyword>
<dbReference type="GO" id="GO:0005524">
    <property type="term" value="F:ATP binding"/>
    <property type="evidence" value="ECO:0007669"/>
    <property type="project" value="UniProtKB-UniRule"/>
</dbReference>
<feature type="domain" description="RIO kinase" evidence="24">
    <location>
        <begin position="200"/>
        <end position="450"/>
    </location>
</feature>
<evidence type="ECO:0000256" key="5">
    <source>
        <dbReference type="ARBA" id="ARBA00022490"/>
    </source>
</evidence>
<evidence type="ECO:0000256" key="23">
    <source>
        <dbReference type="SAM" id="MobiDB-lite"/>
    </source>
</evidence>
<feature type="region of interest" description="Disordered" evidence="23">
    <location>
        <begin position="494"/>
        <end position="522"/>
    </location>
</feature>
<keyword evidence="11 22" id="KW-0479">Metal-binding</keyword>
<dbReference type="SUPFAM" id="SSF56112">
    <property type="entry name" value="Protein kinase-like (PK-like)"/>
    <property type="match status" value="1"/>
</dbReference>
<evidence type="ECO:0000256" key="10">
    <source>
        <dbReference type="ARBA" id="ARBA00022679"/>
    </source>
</evidence>
<dbReference type="GO" id="GO:0051607">
    <property type="term" value="P:defense response to virus"/>
    <property type="evidence" value="ECO:0007669"/>
    <property type="project" value="UniProtKB-KW"/>
</dbReference>
<dbReference type="Pfam" id="PF01163">
    <property type="entry name" value="RIO1"/>
    <property type="match status" value="1"/>
</dbReference>
<accession>A0A7J7JVZ5</accession>
<dbReference type="PANTHER" id="PTHR45723">
    <property type="entry name" value="SERINE/THREONINE-PROTEIN KINASE RIO1"/>
    <property type="match status" value="1"/>
</dbReference>
<comment type="cofactor">
    <cofactor evidence="1 22">
        <name>Mg(2+)</name>
        <dbReference type="ChEBI" id="CHEBI:18420"/>
    </cofactor>
</comment>
<dbReference type="InterPro" id="IPR018934">
    <property type="entry name" value="RIO_dom"/>
</dbReference>
<keyword evidence="13 22" id="KW-0418">Kinase</keyword>
<evidence type="ECO:0000256" key="17">
    <source>
        <dbReference type="ARBA" id="ARBA00023118"/>
    </source>
</evidence>
<protein>
    <recommendedName>
        <fullName evidence="21 22">Serine/threonine-protein kinase RIO3</fullName>
        <ecNumber evidence="4 22">2.7.11.1</ecNumber>
    </recommendedName>
</protein>
<dbReference type="EMBL" id="VXIV02001811">
    <property type="protein sequence ID" value="KAF6029508.1"/>
    <property type="molecule type" value="Genomic_DNA"/>
</dbReference>
<dbReference type="Proteomes" id="UP000593567">
    <property type="component" value="Unassembled WGS sequence"/>
</dbReference>
<evidence type="ECO:0000259" key="24">
    <source>
        <dbReference type="SMART" id="SM00090"/>
    </source>
</evidence>
<dbReference type="GO" id="GO:0046872">
    <property type="term" value="F:metal ion binding"/>
    <property type="evidence" value="ECO:0007669"/>
    <property type="project" value="UniProtKB-UniRule"/>
</dbReference>
<keyword evidence="7 22" id="KW-0723">Serine/threonine-protein kinase</keyword>
<dbReference type="InterPro" id="IPR018935">
    <property type="entry name" value="RIO_kinase_CS"/>
</dbReference>
<dbReference type="Gene3D" id="1.10.510.10">
    <property type="entry name" value="Transferase(Phosphotransferase) domain 1"/>
    <property type="match status" value="1"/>
</dbReference>
<keyword evidence="16" id="KW-0391">Immunity</keyword>
<evidence type="ECO:0000256" key="6">
    <source>
        <dbReference type="ARBA" id="ARBA00022517"/>
    </source>
</evidence>
<dbReference type="PIRSF" id="PIRSF038146">
    <property type="entry name" value="Ser/Thr_PK_RIO3"/>
    <property type="match status" value="1"/>
</dbReference>
<keyword evidence="12 22" id="KW-0547">Nucleotide-binding</keyword>
<evidence type="ECO:0000256" key="14">
    <source>
        <dbReference type="ARBA" id="ARBA00022840"/>
    </source>
</evidence>
<dbReference type="InterPro" id="IPR011009">
    <property type="entry name" value="Kinase-like_dom_sf"/>
</dbReference>
<sequence>MSQELAEKLTLEEIENASKYDPYTASNVDVAGAAAASSFSCYDEGVETKADTTDSDLLMAQMLQMEFDKEADMVLKREQDHYNGNSKISVSYEKYRHIHPYQQQEVDHDDDEEVFEHKVKNQNLQFNKKRGIRGTGKNIVTKHDLDISGRRNASNAMDKFSLDLDTGDTDKYHTKLPNKVYNKLRVHSMAESKRAARLHEKKDQSTATQAVDQKTRLVLFKMCNTGLLTEVHGVISVGKESAVLHAFGGEKDDGLGNRVALPEEVVLKVFKTTLAEFKSREKYVKGDFRLANEFSKQNPRKIMRMWAEKEMLNLKRMKKFGITCPEVVKLKRHVLVMQFIGKNQVAAPKLKDAKLDHDQMCSAYRQIIDGVVAMYKRCSLVHADLSEYNLLWHDGQVFFIDVSQSVDLSHPLAHEFLLRDCKNIVHYFTKHNLEGIEIPTEYELFNDITGMDLRTGVSEDEFLQQIQEYEKERAAYDLDNQRKDFAFDLMFSQQRQETSDNTDSEESDDCQEEEAGDEWPDG</sequence>
<dbReference type="PROSITE" id="PS01245">
    <property type="entry name" value="RIO1"/>
    <property type="match status" value="1"/>
</dbReference>
<reference evidence="25" key="1">
    <citation type="submission" date="2020-06" db="EMBL/GenBank/DDBJ databases">
        <title>Draft genome of Bugula neritina, a colonial animal packing powerful symbionts and potential medicines.</title>
        <authorList>
            <person name="Rayko M."/>
        </authorList>
    </citation>
    <scope>NUCLEOTIDE SEQUENCE [LARGE SCALE GENOMIC DNA]</scope>
    <source>
        <strain evidence="25">Kwan_BN1</strain>
    </source>
</reference>
<dbReference type="GO" id="GO:0045087">
    <property type="term" value="P:innate immune response"/>
    <property type="evidence" value="ECO:0007669"/>
    <property type="project" value="UniProtKB-KW"/>
</dbReference>
<keyword evidence="9" id="KW-0399">Innate immunity</keyword>
<evidence type="ECO:0000256" key="19">
    <source>
        <dbReference type="ARBA" id="ARBA00048679"/>
    </source>
</evidence>
<evidence type="ECO:0000256" key="15">
    <source>
        <dbReference type="ARBA" id="ARBA00022842"/>
    </source>
</evidence>
<proteinExistence type="inferred from homology"/>
<evidence type="ECO:0000256" key="2">
    <source>
        <dbReference type="ARBA" id="ARBA00004496"/>
    </source>
</evidence>
<dbReference type="InterPro" id="IPR051272">
    <property type="entry name" value="RIO-type_Ser/Thr_kinase"/>
</dbReference>
<dbReference type="GO" id="GO:0042254">
    <property type="term" value="P:ribosome biogenesis"/>
    <property type="evidence" value="ECO:0007669"/>
    <property type="project" value="UniProtKB-KW"/>
</dbReference>
<gene>
    <name evidence="25" type="ORF">EB796_012195</name>
</gene>
<dbReference type="GO" id="GO:0005737">
    <property type="term" value="C:cytoplasm"/>
    <property type="evidence" value="ECO:0007669"/>
    <property type="project" value="UniProtKB-SubCell"/>
</dbReference>
<evidence type="ECO:0000256" key="1">
    <source>
        <dbReference type="ARBA" id="ARBA00001946"/>
    </source>
</evidence>
<dbReference type="SMART" id="SM00090">
    <property type="entry name" value="RIO"/>
    <property type="match status" value="1"/>
</dbReference>
<keyword evidence="14" id="KW-0067">ATP-binding</keyword>
<comment type="caution">
    <text evidence="25">The sequence shown here is derived from an EMBL/GenBank/DDBJ whole genome shotgun (WGS) entry which is preliminary data.</text>
</comment>
<evidence type="ECO:0000256" key="13">
    <source>
        <dbReference type="ARBA" id="ARBA00022777"/>
    </source>
</evidence>
<dbReference type="Gene3D" id="3.30.200.20">
    <property type="entry name" value="Phosphorylase Kinase, domain 1"/>
    <property type="match status" value="1"/>
</dbReference>
<dbReference type="InterPro" id="IPR000687">
    <property type="entry name" value="RIO_kinase"/>
</dbReference>
<evidence type="ECO:0000256" key="21">
    <source>
        <dbReference type="ARBA" id="ARBA00068351"/>
    </source>
</evidence>
<evidence type="ECO:0000256" key="18">
    <source>
        <dbReference type="ARBA" id="ARBA00047899"/>
    </source>
</evidence>
<keyword evidence="6" id="KW-0690">Ribosome biogenesis</keyword>
<name>A0A7J7JVZ5_BUGNE</name>
<evidence type="ECO:0000256" key="8">
    <source>
        <dbReference type="ARBA" id="ARBA00022553"/>
    </source>
</evidence>
<keyword evidence="10 22" id="KW-0808">Transferase</keyword>
<evidence type="ECO:0000256" key="20">
    <source>
        <dbReference type="ARBA" id="ARBA00064322"/>
    </source>
</evidence>
<comment type="subunit">
    <text evidence="20">Interacts with CASP10. Interacts with IRF3; RIOK3 probably mediates the interaction of TBK1 with IRF3. Associated with 40S pre-ribosomal particles.</text>
</comment>
<evidence type="ECO:0000256" key="7">
    <source>
        <dbReference type="ARBA" id="ARBA00022527"/>
    </source>
</evidence>
<evidence type="ECO:0000256" key="16">
    <source>
        <dbReference type="ARBA" id="ARBA00022859"/>
    </source>
</evidence>
<comment type="catalytic activity">
    <reaction evidence="19 22">
        <text>L-seryl-[protein] + ATP = O-phospho-L-seryl-[protein] + ADP + H(+)</text>
        <dbReference type="Rhea" id="RHEA:17989"/>
        <dbReference type="Rhea" id="RHEA-COMP:9863"/>
        <dbReference type="Rhea" id="RHEA-COMP:11604"/>
        <dbReference type="ChEBI" id="CHEBI:15378"/>
        <dbReference type="ChEBI" id="CHEBI:29999"/>
        <dbReference type="ChEBI" id="CHEBI:30616"/>
        <dbReference type="ChEBI" id="CHEBI:83421"/>
        <dbReference type="ChEBI" id="CHEBI:456216"/>
        <dbReference type="EC" id="2.7.11.1"/>
    </reaction>
</comment>
<evidence type="ECO:0000313" key="25">
    <source>
        <dbReference type="EMBL" id="KAF6029508.1"/>
    </source>
</evidence>
<keyword evidence="15 22" id="KW-0460">Magnesium</keyword>
<evidence type="ECO:0000256" key="12">
    <source>
        <dbReference type="ARBA" id="ARBA00022741"/>
    </source>
</evidence>
<comment type="catalytic activity">
    <reaction evidence="18 22">
        <text>L-threonyl-[protein] + ATP = O-phospho-L-threonyl-[protein] + ADP + H(+)</text>
        <dbReference type="Rhea" id="RHEA:46608"/>
        <dbReference type="Rhea" id="RHEA-COMP:11060"/>
        <dbReference type="Rhea" id="RHEA-COMP:11605"/>
        <dbReference type="ChEBI" id="CHEBI:15378"/>
        <dbReference type="ChEBI" id="CHEBI:30013"/>
        <dbReference type="ChEBI" id="CHEBI:30616"/>
        <dbReference type="ChEBI" id="CHEBI:61977"/>
        <dbReference type="ChEBI" id="CHEBI:456216"/>
        <dbReference type="EC" id="2.7.11.1"/>
    </reaction>
</comment>
<feature type="compositionally biased region" description="Acidic residues" evidence="23">
    <location>
        <begin position="500"/>
        <end position="522"/>
    </location>
</feature>
<dbReference type="FunFam" id="3.30.200.20:FF:000200">
    <property type="entry name" value="Serine/threonine-protein kinase RIO3"/>
    <property type="match status" value="1"/>
</dbReference>
<evidence type="ECO:0000313" key="26">
    <source>
        <dbReference type="Proteomes" id="UP000593567"/>
    </source>
</evidence>
<evidence type="ECO:0000256" key="4">
    <source>
        <dbReference type="ARBA" id="ARBA00012513"/>
    </source>
</evidence>
<dbReference type="OrthoDB" id="205248at2759"/>
<evidence type="ECO:0000256" key="11">
    <source>
        <dbReference type="ARBA" id="ARBA00022723"/>
    </source>
</evidence>
<keyword evidence="5" id="KW-0963">Cytoplasm</keyword>
<dbReference type="GO" id="GO:0004674">
    <property type="term" value="F:protein serine/threonine kinase activity"/>
    <property type="evidence" value="ECO:0007669"/>
    <property type="project" value="UniProtKB-UniRule"/>
</dbReference>
<dbReference type="InterPro" id="IPR017406">
    <property type="entry name" value="Ser/Thr_kinase_Rio3"/>
</dbReference>
<keyword evidence="8" id="KW-0597">Phosphoprotein</keyword>
<keyword evidence="26" id="KW-1185">Reference proteome</keyword>
<evidence type="ECO:0000256" key="22">
    <source>
        <dbReference type="PIRNR" id="PIRNR038146"/>
    </source>
</evidence>
<evidence type="ECO:0000256" key="3">
    <source>
        <dbReference type="ARBA" id="ARBA00009196"/>
    </source>
</evidence>
<comment type="similarity">
    <text evidence="3 22">Belongs to the protein kinase superfamily. RIO-type Ser/Thr kinase family.</text>
</comment>
<evidence type="ECO:0000256" key="9">
    <source>
        <dbReference type="ARBA" id="ARBA00022588"/>
    </source>
</evidence>
<comment type="subcellular location">
    <subcellularLocation>
        <location evidence="2">Cytoplasm</location>
    </subcellularLocation>
</comment>
<dbReference type="EC" id="2.7.11.1" evidence="4 22"/>